<comment type="caution">
    <text evidence="5">The sequence shown here is derived from an EMBL/GenBank/DDBJ whole genome shotgun (WGS) entry which is preliminary data.</text>
</comment>
<dbReference type="CDD" id="cd00833">
    <property type="entry name" value="PKS"/>
    <property type="match status" value="1"/>
</dbReference>
<dbReference type="InterPro" id="IPR014030">
    <property type="entry name" value="Ketoacyl_synth_N"/>
</dbReference>
<dbReference type="OrthoDB" id="5397531at2759"/>
<reference evidence="6" key="1">
    <citation type="journal article" date="2014" name="Genome Announc.">
        <title>Genome sequence and annotation of Acremonium chrysogenum, producer of the beta-lactam antibiotic cephalosporin C.</title>
        <authorList>
            <person name="Terfehr D."/>
            <person name="Dahlmann T.A."/>
            <person name="Specht T."/>
            <person name="Zadra I."/>
            <person name="Kuernsteiner H."/>
            <person name="Kueck U."/>
        </authorList>
    </citation>
    <scope>NUCLEOTIDE SEQUENCE [LARGE SCALE GENOMIC DNA]</scope>
    <source>
        <strain evidence="6">ATCC 11550 / CBS 779.69 / DSM 880 / IAM 14645 / JCM 23072 / IMI 49137</strain>
    </source>
</reference>
<dbReference type="PROSITE" id="PS52004">
    <property type="entry name" value="KS3_2"/>
    <property type="match status" value="1"/>
</dbReference>
<evidence type="ECO:0000313" key="6">
    <source>
        <dbReference type="Proteomes" id="UP000029964"/>
    </source>
</evidence>
<protein>
    <submittedName>
        <fullName evidence="5">Nonribosomal peptide synthetase-like protein</fullName>
    </submittedName>
</protein>
<dbReference type="InterPro" id="IPR020841">
    <property type="entry name" value="PKS_Beta-ketoAc_synthase_dom"/>
</dbReference>
<dbReference type="GO" id="GO:0006633">
    <property type="term" value="P:fatty acid biosynthetic process"/>
    <property type="evidence" value="ECO:0007669"/>
    <property type="project" value="TreeGrafter"/>
</dbReference>
<dbReference type="PROSITE" id="PS51257">
    <property type="entry name" value="PROKAR_LIPOPROTEIN"/>
    <property type="match status" value="1"/>
</dbReference>
<dbReference type="Proteomes" id="UP000029964">
    <property type="component" value="Unassembled WGS sequence"/>
</dbReference>
<dbReference type="AlphaFoldDB" id="A0A086T6E4"/>
<feature type="domain" description="Ketosynthase family 3 (KS3)" evidence="4">
    <location>
        <begin position="12"/>
        <end position="228"/>
    </location>
</feature>
<dbReference type="EMBL" id="JPKY01000040">
    <property type="protein sequence ID" value="KFH44926.1"/>
    <property type="molecule type" value="Genomic_DNA"/>
</dbReference>
<keyword evidence="6" id="KW-1185">Reference proteome</keyword>
<dbReference type="STRING" id="857340.A0A086T6E4"/>
<proteinExistence type="predicted"/>
<keyword evidence="1" id="KW-0596">Phosphopantetheine</keyword>
<name>A0A086T6E4_HAPC1</name>
<dbReference type="HOGENOM" id="CLU_000022_16_2_1"/>
<dbReference type="PANTHER" id="PTHR43775:SF22">
    <property type="entry name" value="SYNTHASE, PUTATIVE (JCVI)-RELATED"/>
    <property type="match status" value="1"/>
</dbReference>
<dbReference type="GO" id="GO:0004312">
    <property type="term" value="F:fatty acid synthase activity"/>
    <property type="evidence" value="ECO:0007669"/>
    <property type="project" value="TreeGrafter"/>
</dbReference>
<dbReference type="PANTHER" id="PTHR43775">
    <property type="entry name" value="FATTY ACID SYNTHASE"/>
    <property type="match status" value="1"/>
</dbReference>
<accession>A0A086T6E4</accession>
<evidence type="ECO:0000256" key="3">
    <source>
        <dbReference type="ARBA" id="ARBA00023268"/>
    </source>
</evidence>
<evidence type="ECO:0000313" key="5">
    <source>
        <dbReference type="EMBL" id="KFH44926.1"/>
    </source>
</evidence>
<sequence>MDTSRGNQPRAPVPIAIVGMGCRLPGGANDPESLWKLVAEGRSAWTKVPADRWNEHAFYHPGTSVHEAVNHRGGHFLDKDPGLWDANFFGVASAEAKTLDPQQRILLETSYEALENAGIPLEAVKGSKAAVYVALFSQDWETMLLKDTHELAKHHVLGTTKSIIANRVSYFLDLKGPSLTLDTACSGGLVALHLACQTLRTGESNLALACGTNLMMTPDIMFGETFLK</sequence>
<evidence type="ECO:0000259" key="4">
    <source>
        <dbReference type="PROSITE" id="PS52004"/>
    </source>
</evidence>
<organism evidence="5 6">
    <name type="scientific">Hapsidospora chrysogenum (strain ATCC 11550 / CBS 779.69 / DSM 880 / IAM 14645 / JCM 23072 / IMI 49137)</name>
    <name type="common">Acremonium chrysogenum</name>
    <dbReference type="NCBI Taxonomy" id="857340"/>
    <lineage>
        <taxon>Eukaryota</taxon>
        <taxon>Fungi</taxon>
        <taxon>Dikarya</taxon>
        <taxon>Ascomycota</taxon>
        <taxon>Pezizomycotina</taxon>
        <taxon>Sordariomycetes</taxon>
        <taxon>Hypocreomycetidae</taxon>
        <taxon>Hypocreales</taxon>
        <taxon>Bionectriaceae</taxon>
        <taxon>Hapsidospora</taxon>
    </lineage>
</organism>
<dbReference type="InterPro" id="IPR016039">
    <property type="entry name" value="Thiolase-like"/>
</dbReference>
<dbReference type="GO" id="GO:0044550">
    <property type="term" value="P:secondary metabolite biosynthetic process"/>
    <property type="evidence" value="ECO:0007669"/>
    <property type="project" value="TreeGrafter"/>
</dbReference>
<dbReference type="Gene3D" id="3.40.47.10">
    <property type="match status" value="1"/>
</dbReference>
<evidence type="ECO:0000256" key="1">
    <source>
        <dbReference type="ARBA" id="ARBA00022450"/>
    </source>
</evidence>
<dbReference type="SMART" id="SM00825">
    <property type="entry name" value="PKS_KS"/>
    <property type="match status" value="1"/>
</dbReference>
<dbReference type="InterPro" id="IPR050091">
    <property type="entry name" value="PKS_NRPS_Biosynth_Enz"/>
</dbReference>
<dbReference type="SUPFAM" id="SSF53901">
    <property type="entry name" value="Thiolase-like"/>
    <property type="match status" value="1"/>
</dbReference>
<dbReference type="Pfam" id="PF00109">
    <property type="entry name" value="ketoacyl-synt"/>
    <property type="match status" value="1"/>
</dbReference>
<evidence type="ECO:0000256" key="2">
    <source>
        <dbReference type="ARBA" id="ARBA00022553"/>
    </source>
</evidence>
<keyword evidence="3" id="KW-0511">Multifunctional enzyme</keyword>
<gene>
    <name evidence="5" type="ORF">ACRE_042960</name>
</gene>
<keyword evidence="2" id="KW-0597">Phosphoprotein</keyword>